<proteinExistence type="predicted"/>
<evidence type="ECO:0000256" key="1">
    <source>
        <dbReference type="SAM" id="SignalP"/>
    </source>
</evidence>
<feature type="signal peptide" evidence="1">
    <location>
        <begin position="1"/>
        <end position="18"/>
    </location>
</feature>
<name>A0A2G5TPL5_9PELO</name>
<keyword evidence="3" id="KW-1185">Reference proteome</keyword>
<evidence type="ECO:0008006" key="4">
    <source>
        <dbReference type="Google" id="ProtNLM"/>
    </source>
</evidence>
<evidence type="ECO:0000313" key="2">
    <source>
        <dbReference type="EMBL" id="PIC29227.1"/>
    </source>
</evidence>
<organism evidence="2 3">
    <name type="scientific">Caenorhabditis nigoni</name>
    <dbReference type="NCBI Taxonomy" id="1611254"/>
    <lineage>
        <taxon>Eukaryota</taxon>
        <taxon>Metazoa</taxon>
        <taxon>Ecdysozoa</taxon>
        <taxon>Nematoda</taxon>
        <taxon>Chromadorea</taxon>
        <taxon>Rhabditida</taxon>
        <taxon>Rhabditina</taxon>
        <taxon>Rhabditomorpha</taxon>
        <taxon>Rhabditoidea</taxon>
        <taxon>Rhabditidae</taxon>
        <taxon>Peloderinae</taxon>
        <taxon>Caenorhabditis</taxon>
    </lineage>
</organism>
<comment type="caution">
    <text evidence="2">The sequence shown here is derived from an EMBL/GenBank/DDBJ whole genome shotgun (WGS) entry which is preliminary data.</text>
</comment>
<dbReference type="EMBL" id="PDUG01000005">
    <property type="protein sequence ID" value="PIC29227.1"/>
    <property type="molecule type" value="Genomic_DNA"/>
</dbReference>
<evidence type="ECO:0000313" key="3">
    <source>
        <dbReference type="Proteomes" id="UP000230233"/>
    </source>
</evidence>
<protein>
    <recommendedName>
        <fullName evidence="4">CUB domain-containing protein</fullName>
    </recommendedName>
</protein>
<dbReference type="AlphaFoldDB" id="A0A2G5TPL5"/>
<feature type="chain" id="PRO_5013552570" description="CUB domain-containing protein" evidence="1">
    <location>
        <begin position="19"/>
        <end position="139"/>
    </location>
</feature>
<dbReference type="InterPro" id="IPR005044">
    <property type="entry name" value="DUF282_CAE_spp"/>
</dbReference>
<dbReference type="PANTHER" id="PTHR47921:SF3">
    <property type="entry name" value="C6 DOMAIN-CONTAINING PROTEIN"/>
    <property type="match status" value="1"/>
</dbReference>
<gene>
    <name evidence="2" type="primary">Cnig_chr_V.g20886</name>
    <name evidence="2" type="ORF">B9Z55_020886</name>
</gene>
<dbReference type="Proteomes" id="UP000230233">
    <property type="component" value="Chromosome V"/>
</dbReference>
<dbReference type="OrthoDB" id="5789930at2759"/>
<reference evidence="3" key="1">
    <citation type="submission" date="2017-10" db="EMBL/GenBank/DDBJ databases">
        <title>Rapid genome shrinkage in a self-fertile nematode reveals novel sperm competition proteins.</title>
        <authorList>
            <person name="Yin D."/>
            <person name="Schwarz E.M."/>
            <person name="Thomas C.G."/>
            <person name="Felde R.L."/>
            <person name="Korf I.F."/>
            <person name="Cutter A.D."/>
            <person name="Schartner C.M."/>
            <person name="Ralston E.J."/>
            <person name="Meyer B.J."/>
            <person name="Haag E.S."/>
        </authorList>
    </citation>
    <scope>NUCLEOTIDE SEQUENCE [LARGE SCALE GENOMIC DNA]</scope>
    <source>
        <strain evidence="3">JU1422</strain>
    </source>
</reference>
<dbReference type="PANTHER" id="PTHR47921">
    <property type="entry name" value="PROTEIN CBG14847-RELATED"/>
    <property type="match status" value="1"/>
</dbReference>
<keyword evidence="1" id="KW-0732">Signal</keyword>
<sequence length="139" mass="15071">MYRIFLTVVFLKFEISFGCIPTQNVDPFPCKVCSKIYDASCVGDDGSYGGWCVPADDVPVTYTLGNPPLGFAIPTDCWVDLTCPSGTTREFLIDGSIPSEGNPYGAQTLAYCEESGPAAGVWRIWAADDFDITNMRCVG</sequence>
<accession>A0A2G5TPL5</accession>
<dbReference type="Pfam" id="PF03380">
    <property type="entry name" value="DUF282"/>
    <property type="match status" value="1"/>
</dbReference>